<accession>A0ACB8T5N1</accession>
<protein>
    <submittedName>
        <fullName evidence="1">Heme oxygenase-like protein</fullName>
    </submittedName>
</protein>
<dbReference type="Proteomes" id="UP000814140">
    <property type="component" value="Unassembled WGS sequence"/>
</dbReference>
<sequence length="341" mass="36882">MAQFEDLDLSLPIATLLRDGTASAHQSVESTEGAGWLTRGELDREEYARFLIMLWSVYDTLEHALEKHASHPVLSPTYNPTLLARSASLLADISHILDIPTRDLKSSPLFVSITTAPPANLAEYTSRLKSLDDGPDPGPLLAHAYVRYLGDLSGGQFIRRRVAHAYGLEDDAGAGVAFYEFSKLGGGGSAGIGDMKKIKEWFRSGMNAGVGDDEDLKVTILAEAIKAFELNNGLFASLRAPSATPPPPPPSHLPVPQTHLGDPVTPTDPVFEEKPRELPVQILQRPEDLQRTDSLVSVSSVISFIIALCAAHFILVVGGFTGPKGWEKLEATQEWVAGLLQ</sequence>
<comment type="caution">
    <text evidence="1">The sequence shown here is derived from an EMBL/GenBank/DDBJ whole genome shotgun (WGS) entry which is preliminary data.</text>
</comment>
<reference evidence="1" key="2">
    <citation type="journal article" date="2022" name="New Phytol.">
        <title>Evolutionary transition to the ectomycorrhizal habit in the genomes of a hyperdiverse lineage of mushroom-forming fungi.</title>
        <authorList>
            <person name="Looney B."/>
            <person name="Miyauchi S."/>
            <person name="Morin E."/>
            <person name="Drula E."/>
            <person name="Courty P.E."/>
            <person name="Kohler A."/>
            <person name="Kuo A."/>
            <person name="LaButti K."/>
            <person name="Pangilinan J."/>
            <person name="Lipzen A."/>
            <person name="Riley R."/>
            <person name="Andreopoulos W."/>
            <person name="He G."/>
            <person name="Johnson J."/>
            <person name="Nolan M."/>
            <person name="Tritt A."/>
            <person name="Barry K.W."/>
            <person name="Grigoriev I.V."/>
            <person name="Nagy L.G."/>
            <person name="Hibbett D."/>
            <person name="Henrissat B."/>
            <person name="Matheny P.B."/>
            <person name="Labbe J."/>
            <person name="Martin F.M."/>
        </authorList>
    </citation>
    <scope>NUCLEOTIDE SEQUENCE</scope>
    <source>
        <strain evidence="1">HHB10654</strain>
    </source>
</reference>
<keyword evidence="2" id="KW-1185">Reference proteome</keyword>
<reference evidence="1" key="1">
    <citation type="submission" date="2021-03" db="EMBL/GenBank/DDBJ databases">
        <authorList>
            <consortium name="DOE Joint Genome Institute"/>
            <person name="Ahrendt S."/>
            <person name="Looney B.P."/>
            <person name="Miyauchi S."/>
            <person name="Morin E."/>
            <person name="Drula E."/>
            <person name="Courty P.E."/>
            <person name="Chicoki N."/>
            <person name="Fauchery L."/>
            <person name="Kohler A."/>
            <person name="Kuo A."/>
            <person name="Labutti K."/>
            <person name="Pangilinan J."/>
            <person name="Lipzen A."/>
            <person name="Riley R."/>
            <person name="Andreopoulos W."/>
            <person name="He G."/>
            <person name="Johnson J."/>
            <person name="Barry K.W."/>
            <person name="Grigoriev I.V."/>
            <person name="Nagy L."/>
            <person name="Hibbett D."/>
            <person name="Henrissat B."/>
            <person name="Matheny P.B."/>
            <person name="Labbe J."/>
            <person name="Martin F."/>
        </authorList>
    </citation>
    <scope>NUCLEOTIDE SEQUENCE</scope>
    <source>
        <strain evidence="1">HHB10654</strain>
    </source>
</reference>
<gene>
    <name evidence="1" type="ORF">BV25DRAFT_350328</name>
</gene>
<evidence type="ECO:0000313" key="2">
    <source>
        <dbReference type="Proteomes" id="UP000814140"/>
    </source>
</evidence>
<name>A0ACB8T5N1_9AGAM</name>
<evidence type="ECO:0000313" key="1">
    <source>
        <dbReference type="EMBL" id="KAI0064164.1"/>
    </source>
</evidence>
<proteinExistence type="predicted"/>
<dbReference type="EMBL" id="MU277200">
    <property type="protein sequence ID" value="KAI0064164.1"/>
    <property type="molecule type" value="Genomic_DNA"/>
</dbReference>
<organism evidence="1 2">
    <name type="scientific">Artomyces pyxidatus</name>
    <dbReference type="NCBI Taxonomy" id="48021"/>
    <lineage>
        <taxon>Eukaryota</taxon>
        <taxon>Fungi</taxon>
        <taxon>Dikarya</taxon>
        <taxon>Basidiomycota</taxon>
        <taxon>Agaricomycotina</taxon>
        <taxon>Agaricomycetes</taxon>
        <taxon>Russulales</taxon>
        <taxon>Auriscalpiaceae</taxon>
        <taxon>Artomyces</taxon>
    </lineage>
</organism>